<dbReference type="InterPro" id="IPR002491">
    <property type="entry name" value="ABC_transptr_periplasmic_BD"/>
</dbReference>
<dbReference type="PROSITE" id="PS51257">
    <property type="entry name" value="PROKAR_LIPOPROTEIN"/>
    <property type="match status" value="1"/>
</dbReference>
<evidence type="ECO:0000259" key="3">
    <source>
        <dbReference type="PROSITE" id="PS50983"/>
    </source>
</evidence>
<dbReference type="AlphaFoldDB" id="A0A927HCR7"/>
<reference evidence="4" key="1">
    <citation type="submission" date="2020-09" db="EMBL/GenBank/DDBJ databases">
        <title>Bacillus faecalis sp. nov., a moderately halophilic bacterium isolated from cow faeces.</title>
        <authorList>
            <person name="Jiang L."/>
            <person name="Lee J."/>
        </authorList>
    </citation>
    <scope>NUCLEOTIDE SEQUENCE</scope>
    <source>
        <strain evidence="4">AGMB 02131</strain>
    </source>
</reference>
<dbReference type="PANTHER" id="PTHR30535:SF34">
    <property type="entry name" value="MOLYBDATE-BINDING PROTEIN MOLA"/>
    <property type="match status" value="1"/>
</dbReference>
<dbReference type="Gene3D" id="3.40.50.1980">
    <property type="entry name" value="Nitrogenase molybdenum iron protein domain"/>
    <property type="match status" value="2"/>
</dbReference>
<feature type="chain" id="PRO_5038517894" evidence="2">
    <location>
        <begin position="20"/>
        <end position="327"/>
    </location>
</feature>
<accession>A0A927HCR7</accession>
<dbReference type="RefSeq" id="WP_190998249.1">
    <property type="nucleotide sequence ID" value="NZ_JACXSI010000022.1"/>
</dbReference>
<keyword evidence="2" id="KW-0732">Signal</keyword>
<comment type="similarity">
    <text evidence="1">Belongs to the bacterial solute-binding protein 8 family.</text>
</comment>
<evidence type="ECO:0000313" key="4">
    <source>
        <dbReference type="EMBL" id="MBD3108713.1"/>
    </source>
</evidence>
<proteinExistence type="inferred from homology"/>
<gene>
    <name evidence="4" type="ORF">IEO70_10070</name>
</gene>
<dbReference type="PANTHER" id="PTHR30535">
    <property type="entry name" value="VITAMIN B12-BINDING PROTEIN"/>
    <property type="match status" value="1"/>
</dbReference>
<dbReference type="Pfam" id="PF01497">
    <property type="entry name" value="Peripla_BP_2"/>
    <property type="match status" value="1"/>
</dbReference>
<feature type="signal peptide" evidence="2">
    <location>
        <begin position="1"/>
        <end position="19"/>
    </location>
</feature>
<evidence type="ECO:0000313" key="5">
    <source>
        <dbReference type="Proteomes" id="UP000602076"/>
    </source>
</evidence>
<evidence type="ECO:0000256" key="1">
    <source>
        <dbReference type="ARBA" id="ARBA00008814"/>
    </source>
</evidence>
<dbReference type="PROSITE" id="PS50983">
    <property type="entry name" value="FE_B12_PBP"/>
    <property type="match status" value="1"/>
</dbReference>
<dbReference type="InterPro" id="IPR050902">
    <property type="entry name" value="ABC_Transporter_SBP"/>
</dbReference>
<dbReference type="SUPFAM" id="SSF53807">
    <property type="entry name" value="Helical backbone' metal receptor"/>
    <property type="match status" value="1"/>
</dbReference>
<protein>
    <submittedName>
        <fullName evidence="4">ABC transporter substrate-binding protein</fullName>
    </submittedName>
</protein>
<feature type="domain" description="Fe/B12 periplasmic-binding" evidence="3">
    <location>
        <begin position="65"/>
        <end position="327"/>
    </location>
</feature>
<dbReference type="GO" id="GO:0071281">
    <property type="term" value="P:cellular response to iron ion"/>
    <property type="evidence" value="ECO:0007669"/>
    <property type="project" value="TreeGrafter"/>
</dbReference>
<name>A0A927HCR7_9BACI</name>
<evidence type="ECO:0000256" key="2">
    <source>
        <dbReference type="SAM" id="SignalP"/>
    </source>
</evidence>
<sequence length="327" mass="35772">MKKYLSQLMMVLLSVCLLAACGEEATNNQITEKVEQTSKTETSEYPKTFLDGRGVEVTLNEKPTRIVSTTLAMDEYLLAIVDPERISAVTKLSTDPAISNVAELTDSIKTKIDSVTAELVISLNPDLILVPTYVDPAVLEQLDAAGLTTYQLKDDTSFDGILAGLEEVAALVGEEKKAEEILTDIEERIADLKEKTAVQDVKKRVLYLTQYDSSVTDNTSIGEMISLAGGINVITEAGITGDEYPDYPNLSKEKVVELNPDVIITSDWQYDGSKATFVEAWKNDSALKNISAFKNDEVHVIDSANLTTAAHFVIEGAEDIYNVLYGE</sequence>
<dbReference type="Proteomes" id="UP000602076">
    <property type="component" value="Unassembled WGS sequence"/>
</dbReference>
<organism evidence="4 5">
    <name type="scientific">Peribacillus faecalis</name>
    <dbReference type="NCBI Taxonomy" id="2772559"/>
    <lineage>
        <taxon>Bacteria</taxon>
        <taxon>Bacillati</taxon>
        <taxon>Bacillota</taxon>
        <taxon>Bacilli</taxon>
        <taxon>Bacillales</taxon>
        <taxon>Bacillaceae</taxon>
        <taxon>Peribacillus</taxon>
    </lineage>
</organism>
<dbReference type="EMBL" id="JACXSI010000022">
    <property type="protein sequence ID" value="MBD3108713.1"/>
    <property type="molecule type" value="Genomic_DNA"/>
</dbReference>
<keyword evidence="5" id="KW-1185">Reference proteome</keyword>
<comment type="caution">
    <text evidence="4">The sequence shown here is derived from an EMBL/GenBank/DDBJ whole genome shotgun (WGS) entry which is preliminary data.</text>
</comment>